<dbReference type="PROSITE" id="PS50240">
    <property type="entry name" value="TRYPSIN_DOM"/>
    <property type="match status" value="1"/>
</dbReference>
<gene>
    <name evidence="9" type="primary">LOC114481112</name>
</gene>
<dbReference type="InterPro" id="IPR009003">
    <property type="entry name" value="Peptidase_S1_PA"/>
</dbReference>
<protein>
    <submittedName>
        <fullName evidence="9">Mast cell tryptase-like</fullName>
    </submittedName>
</protein>
<keyword evidence="5" id="KW-1015">Disulfide bond</keyword>
<evidence type="ECO:0000313" key="9">
    <source>
        <dbReference type="Ensembl" id="ENSGWIP00000017791.1"/>
    </source>
</evidence>
<keyword evidence="2 7" id="KW-0732">Signal</keyword>
<dbReference type="PRINTS" id="PR00722">
    <property type="entry name" value="CHYMOTRYPSIN"/>
</dbReference>
<reference evidence="9" key="3">
    <citation type="submission" date="2025-09" db="UniProtKB">
        <authorList>
            <consortium name="Ensembl"/>
        </authorList>
    </citation>
    <scope>IDENTIFICATION</scope>
</reference>
<evidence type="ECO:0000313" key="10">
    <source>
        <dbReference type="Proteomes" id="UP000694680"/>
    </source>
</evidence>
<dbReference type="InterPro" id="IPR033116">
    <property type="entry name" value="TRYPSIN_SER"/>
</dbReference>
<dbReference type="PROSITE" id="PS00135">
    <property type="entry name" value="TRYPSIN_SER"/>
    <property type="match status" value="1"/>
</dbReference>
<dbReference type="Proteomes" id="UP000694680">
    <property type="component" value="Chromosome 19"/>
</dbReference>
<name>A0A8C5E7T7_GOUWI</name>
<feature type="signal peptide" evidence="7">
    <location>
        <begin position="1"/>
        <end position="22"/>
    </location>
</feature>
<accession>A0A8C5E7T7</accession>
<dbReference type="PANTHER" id="PTHR24252:SF7">
    <property type="entry name" value="HYALIN"/>
    <property type="match status" value="1"/>
</dbReference>
<dbReference type="InterPro" id="IPR001254">
    <property type="entry name" value="Trypsin_dom"/>
</dbReference>
<dbReference type="PANTHER" id="PTHR24252">
    <property type="entry name" value="ACROSIN-RELATED"/>
    <property type="match status" value="1"/>
</dbReference>
<organism evidence="9 10">
    <name type="scientific">Gouania willdenowi</name>
    <name type="common">Blunt-snouted clingfish</name>
    <name type="synonym">Lepadogaster willdenowi</name>
    <dbReference type="NCBI Taxonomy" id="441366"/>
    <lineage>
        <taxon>Eukaryota</taxon>
        <taxon>Metazoa</taxon>
        <taxon>Chordata</taxon>
        <taxon>Craniata</taxon>
        <taxon>Vertebrata</taxon>
        <taxon>Euteleostomi</taxon>
        <taxon>Actinopterygii</taxon>
        <taxon>Neopterygii</taxon>
        <taxon>Teleostei</taxon>
        <taxon>Neoteleostei</taxon>
        <taxon>Acanthomorphata</taxon>
        <taxon>Ovalentaria</taxon>
        <taxon>Blenniimorphae</taxon>
        <taxon>Blenniiformes</taxon>
        <taxon>Gobiesocoidei</taxon>
        <taxon>Gobiesocidae</taxon>
        <taxon>Gobiesocinae</taxon>
        <taxon>Gouania</taxon>
    </lineage>
</organism>
<dbReference type="SMART" id="SM00020">
    <property type="entry name" value="Tryp_SPc"/>
    <property type="match status" value="1"/>
</dbReference>
<evidence type="ECO:0000256" key="3">
    <source>
        <dbReference type="ARBA" id="ARBA00022801"/>
    </source>
</evidence>
<proteinExistence type="predicted"/>
<evidence type="ECO:0000256" key="7">
    <source>
        <dbReference type="SAM" id="SignalP"/>
    </source>
</evidence>
<dbReference type="GO" id="GO:0004252">
    <property type="term" value="F:serine-type endopeptidase activity"/>
    <property type="evidence" value="ECO:0007669"/>
    <property type="project" value="InterPro"/>
</dbReference>
<dbReference type="CDD" id="cd00190">
    <property type="entry name" value="Tryp_SPc"/>
    <property type="match status" value="1"/>
</dbReference>
<dbReference type="SUPFAM" id="SSF50494">
    <property type="entry name" value="Trypsin-like serine proteases"/>
    <property type="match status" value="1"/>
</dbReference>
<dbReference type="Pfam" id="PF00089">
    <property type="entry name" value="Trypsin"/>
    <property type="match status" value="1"/>
</dbReference>
<dbReference type="AlphaFoldDB" id="A0A8C5E7T7"/>
<evidence type="ECO:0000259" key="8">
    <source>
        <dbReference type="PROSITE" id="PS50240"/>
    </source>
</evidence>
<dbReference type="GO" id="GO:0006508">
    <property type="term" value="P:proteolysis"/>
    <property type="evidence" value="ECO:0007669"/>
    <property type="project" value="UniProtKB-KW"/>
</dbReference>
<dbReference type="InterPro" id="IPR043504">
    <property type="entry name" value="Peptidase_S1_PA_chymotrypsin"/>
</dbReference>
<dbReference type="PROSITE" id="PS00134">
    <property type="entry name" value="TRYPSIN_HIS"/>
    <property type="match status" value="1"/>
</dbReference>
<evidence type="ECO:0000256" key="1">
    <source>
        <dbReference type="ARBA" id="ARBA00022670"/>
    </source>
</evidence>
<evidence type="ECO:0000256" key="6">
    <source>
        <dbReference type="RuleBase" id="RU363034"/>
    </source>
</evidence>
<evidence type="ECO:0000256" key="5">
    <source>
        <dbReference type="ARBA" id="ARBA00023157"/>
    </source>
</evidence>
<evidence type="ECO:0000256" key="4">
    <source>
        <dbReference type="ARBA" id="ARBA00022825"/>
    </source>
</evidence>
<keyword evidence="1 6" id="KW-0645">Protease</keyword>
<dbReference type="Ensembl" id="ENSGWIT00000019630.1">
    <property type="protein sequence ID" value="ENSGWIP00000017791.1"/>
    <property type="gene ID" value="ENSGWIG00000009895.1"/>
</dbReference>
<dbReference type="InterPro" id="IPR001314">
    <property type="entry name" value="Peptidase_S1A"/>
</dbReference>
<sequence>MATWTVAITLLLTLLTLRGSEAQDCGVAPLGTRVVGGDDAAAGSWPWQVSLHITAHVCGGTVISNQWVVTAAHCIIRPASQYTLYFGRNTQAGPNPNEVSRSVSQIIVHPNYNNTLLNNDIALMKLSSPITFTEYIRPACLASNSSQFHNATLCWATGWGRLGEDEDLPLTSPLQEVQVPVIGNRQCSCSYSSGTNGNITGQMICAGQEGKGTCQGDSGGPLQCKQNSRWIQAGIASFGIPCAKNSFPEVFARVSEFQTWITEQVTAANVNFVTYTSTGVDTDSSFRCPLTVNASKLTAELSFAVVMVTLMQYILGS</sequence>
<dbReference type="FunFam" id="2.40.10.10:FF:000024">
    <property type="entry name" value="Serine protease 53"/>
    <property type="match status" value="1"/>
</dbReference>
<feature type="domain" description="Peptidase S1" evidence="8">
    <location>
        <begin position="34"/>
        <end position="266"/>
    </location>
</feature>
<dbReference type="InterPro" id="IPR018114">
    <property type="entry name" value="TRYPSIN_HIS"/>
</dbReference>
<reference evidence="9" key="1">
    <citation type="submission" date="2020-06" db="EMBL/GenBank/DDBJ databases">
        <authorList>
            <consortium name="Wellcome Sanger Institute Data Sharing"/>
        </authorList>
    </citation>
    <scope>NUCLEOTIDE SEQUENCE [LARGE SCALE GENOMIC DNA]</scope>
</reference>
<evidence type="ECO:0000256" key="2">
    <source>
        <dbReference type="ARBA" id="ARBA00022729"/>
    </source>
</evidence>
<keyword evidence="10" id="KW-1185">Reference proteome</keyword>
<keyword evidence="3 6" id="KW-0378">Hydrolase</keyword>
<dbReference type="Gene3D" id="2.40.10.10">
    <property type="entry name" value="Trypsin-like serine proteases"/>
    <property type="match status" value="1"/>
</dbReference>
<feature type="chain" id="PRO_5034163979" evidence="7">
    <location>
        <begin position="23"/>
        <end position="317"/>
    </location>
</feature>
<reference evidence="9" key="2">
    <citation type="submission" date="2025-08" db="UniProtKB">
        <authorList>
            <consortium name="Ensembl"/>
        </authorList>
    </citation>
    <scope>IDENTIFICATION</scope>
</reference>
<keyword evidence="4 6" id="KW-0720">Serine protease</keyword>